<dbReference type="GeneID" id="92513857"/>
<dbReference type="KEGG" id="lmat:92513857"/>
<evidence type="ECO:0000313" key="3">
    <source>
        <dbReference type="Proteomes" id="UP000673552"/>
    </source>
</evidence>
<evidence type="ECO:0000256" key="1">
    <source>
        <dbReference type="SAM" id="Coils"/>
    </source>
</evidence>
<keyword evidence="3" id="KW-1185">Reference proteome</keyword>
<gene>
    <name evidence="2" type="ORF">LSCM1_03812</name>
</gene>
<reference evidence="3" key="1">
    <citation type="journal article" date="2021" name="Microbiol. Resour. Announc.">
        <title>LGAAP: Leishmaniinae Genome Assembly and Annotation Pipeline.</title>
        <authorList>
            <person name="Almutairi H."/>
            <person name="Urbaniak M.D."/>
            <person name="Bates M.D."/>
            <person name="Jariyapan N."/>
            <person name="Kwakye-Nuako G."/>
            <person name="Thomaz-Soccol V."/>
            <person name="Al-Salem W.S."/>
            <person name="Dillon R.J."/>
            <person name="Bates P.A."/>
            <person name="Gatherer D."/>
        </authorList>
    </citation>
    <scope>NUCLEOTIDE SEQUENCE [LARGE SCALE GENOMIC DNA]</scope>
</reference>
<protein>
    <submittedName>
        <fullName evidence="2">Uncharacterized protein</fullName>
    </submittedName>
</protein>
<reference evidence="3" key="2">
    <citation type="journal article" date="2021" name="Sci. Data">
        <title>Chromosome-scale genome sequencing, assembly and annotation of six genomes from subfamily Leishmaniinae.</title>
        <authorList>
            <person name="Almutairi H."/>
            <person name="Urbaniak M.D."/>
            <person name="Bates M.D."/>
            <person name="Jariyapan N."/>
            <person name="Kwakye-Nuako G."/>
            <person name="Thomaz Soccol V."/>
            <person name="Al-Salem W.S."/>
            <person name="Dillon R.J."/>
            <person name="Bates P.A."/>
            <person name="Gatherer D."/>
        </authorList>
    </citation>
    <scope>NUCLEOTIDE SEQUENCE [LARGE SCALE GENOMIC DNA]</scope>
</reference>
<comment type="caution">
    <text evidence="2">The sequence shown here is derived from an EMBL/GenBank/DDBJ whole genome shotgun (WGS) entry which is preliminary data.</text>
</comment>
<dbReference type="AlphaFoldDB" id="A0A836GZ88"/>
<feature type="coiled-coil region" evidence="1">
    <location>
        <begin position="274"/>
        <end position="319"/>
    </location>
</feature>
<proteinExistence type="predicted"/>
<dbReference type="RefSeq" id="XP_067176713.1">
    <property type="nucleotide sequence ID" value="XM_067321345.1"/>
</dbReference>
<name>A0A836GZ88_9TRYP</name>
<dbReference type="EMBL" id="JAFEUZ010000030">
    <property type="protein sequence ID" value="KAG5472413.1"/>
    <property type="molecule type" value="Genomic_DNA"/>
</dbReference>
<accession>A0A836GZ88</accession>
<evidence type="ECO:0000313" key="2">
    <source>
        <dbReference type="EMBL" id="KAG5472413.1"/>
    </source>
</evidence>
<dbReference type="SMR" id="A0A836GZ88"/>
<dbReference type="OrthoDB" id="272086at2759"/>
<keyword evidence="1" id="KW-0175">Coiled coil</keyword>
<dbReference type="Proteomes" id="UP000673552">
    <property type="component" value="Unassembled WGS sequence"/>
</dbReference>
<sequence>MPAASAPRSLPPAEAALPETDEARLMFYAEVLMANVPSLIADLSSAKYAFLSFSEKTRNEVKQKSALIQSIGRTFTSLKNAEKALIAAQHTLQEYETMLVRASPPTFVTSAEALHLYEARADGGATSAAQNGSASPPSAAAAAPESRRLLTASSDNLVILHEEDVRRVREAEVAYEKETAAYTGIAKVCNTMEDELEQAQEQCRAMTEHVQGLKWKYDEAYNGWKHAERERRILGVMRDELKGRRAIITDALQGVKTIGGHCRAQESKIIEDSIAHAQAEEEALRTELQAKRNRNELELAAYQIAFKEQQAEVESLREHCNLLRVHQRDLEILAKKQQLEEMDRNSLRKLVMETLMLTAPKHGHVEDRPLTAEQQEQVRKDHPLVSLLAARISALEEQRKIVGGLLVQARGMGKGGDVSATIDRIRTLLESKVQLDEDALMGD</sequence>
<organism evidence="2 3">
    <name type="scientific">Leishmania martiniquensis</name>
    <dbReference type="NCBI Taxonomy" id="1580590"/>
    <lineage>
        <taxon>Eukaryota</taxon>
        <taxon>Discoba</taxon>
        <taxon>Euglenozoa</taxon>
        <taxon>Kinetoplastea</taxon>
        <taxon>Metakinetoplastina</taxon>
        <taxon>Trypanosomatida</taxon>
        <taxon>Trypanosomatidae</taxon>
        <taxon>Leishmaniinae</taxon>
        <taxon>Leishmania</taxon>
    </lineage>
</organism>
<feature type="coiled-coil region" evidence="1">
    <location>
        <begin position="182"/>
        <end position="216"/>
    </location>
</feature>